<comment type="caution">
    <text evidence="2">The sequence shown here is derived from an EMBL/GenBank/DDBJ whole genome shotgun (WGS) entry which is preliminary data.</text>
</comment>
<feature type="domain" description="Rhodanese" evidence="1">
    <location>
        <begin position="310"/>
        <end position="398"/>
    </location>
</feature>
<dbReference type="GO" id="GO:0070813">
    <property type="term" value="P:hydrogen sulfide metabolic process"/>
    <property type="evidence" value="ECO:0007669"/>
    <property type="project" value="TreeGrafter"/>
</dbReference>
<dbReference type="EMBL" id="JACIFF010000006">
    <property type="protein sequence ID" value="MBB4079829.1"/>
    <property type="molecule type" value="Genomic_DNA"/>
</dbReference>
<dbReference type="AlphaFoldDB" id="A0A840EDE8"/>
<dbReference type="Gene3D" id="3.40.250.10">
    <property type="entry name" value="Rhodanese-like domain"/>
    <property type="match status" value="2"/>
</dbReference>
<dbReference type="GO" id="GO:0006749">
    <property type="term" value="P:glutathione metabolic process"/>
    <property type="evidence" value="ECO:0007669"/>
    <property type="project" value="TreeGrafter"/>
</dbReference>
<dbReference type="CDD" id="cd00158">
    <property type="entry name" value="RHOD"/>
    <property type="match status" value="1"/>
</dbReference>
<dbReference type="Gene3D" id="3.60.15.10">
    <property type="entry name" value="Ribonuclease Z/Hydroxyacylglutathione hydrolase-like"/>
    <property type="match status" value="1"/>
</dbReference>
<dbReference type="Proteomes" id="UP000576209">
    <property type="component" value="Unassembled WGS sequence"/>
</dbReference>
<dbReference type="InterPro" id="IPR036866">
    <property type="entry name" value="RibonucZ/Hydroxyglut_hydro"/>
</dbReference>
<reference evidence="2 3" key="1">
    <citation type="submission" date="2020-08" db="EMBL/GenBank/DDBJ databases">
        <title>Genomic Encyclopedia of Type Strains, Phase IV (KMG-IV): sequencing the most valuable type-strain genomes for metagenomic binning, comparative biology and taxonomic classification.</title>
        <authorList>
            <person name="Goeker M."/>
        </authorList>
    </citation>
    <scope>NUCLEOTIDE SEQUENCE [LARGE SCALE GENOMIC DNA]</scope>
    <source>
        <strain evidence="2 3">DSM 105137</strain>
    </source>
</reference>
<dbReference type="SUPFAM" id="SSF56281">
    <property type="entry name" value="Metallo-hydrolase/oxidoreductase"/>
    <property type="match status" value="1"/>
</dbReference>
<evidence type="ECO:0000313" key="2">
    <source>
        <dbReference type="EMBL" id="MBB4079829.1"/>
    </source>
</evidence>
<feature type="domain" description="Rhodanese" evidence="1">
    <location>
        <begin position="409"/>
        <end position="493"/>
    </location>
</feature>
<dbReference type="InterPro" id="IPR051682">
    <property type="entry name" value="Mito_Persulfide_Diox"/>
</dbReference>
<keyword evidence="2" id="KW-0808">Transferase</keyword>
<dbReference type="RefSeq" id="WP_183496070.1">
    <property type="nucleotide sequence ID" value="NZ_JACIFF010000006.1"/>
</dbReference>
<dbReference type="InterPro" id="IPR036873">
    <property type="entry name" value="Rhodanese-like_dom_sf"/>
</dbReference>
<gene>
    <name evidence="2" type="ORF">GGR28_002456</name>
</gene>
<protein>
    <submittedName>
        <fullName evidence="2">Rhodanese-related sulfurtransferase</fullName>
    </submittedName>
</protein>
<dbReference type="Pfam" id="PF00581">
    <property type="entry name" value="Rhodanese"/>
    <property type="match status" value="2"/>
</dbReference>
<keyword evidence="3" id="KW-1185">Reference proteome</keyword>
<sequence length="495" mass="54126">MTVQRFHDETIDQYSYLIVEGGEAISVDPNRNVGPYIEYLEDNKLKLRAIILTHRAGSFASGWAELRQLSGADVVGASTYGFHGEGQYRKAGRATMIEFGNGCHVMTQLTPGYTADSISLVAMDAKGDTQGIFTGATLLNEGTGYPLPRPEDMNPLHNKRTYAKEMYASITNIIKGFAPRATVYAGFGEDAHFSKMGSSTHGQFNLTEAQSENPLFQHKTADLFADWLLEDYPFVPAYVAGCQAKNPEGYPVWAQALAPFRELLAPEHQEAIKLNQPIVNSQGGAVILTPEDAADGKHIAPASAPVALPLGTDELIIDTRPAADFRAGHPRNAINVQAEGPFALWLGSIVRPGEDFYVLVDNSEHAYNVAQSIAKIGYDAQVRGAVLWAGGLAAETEEPLDMADFKKGHVGRYTIVDVRPPKAAMEDTRFYGAINVPVWKLRDRWQEIPRDRPIVVHCGGGYQSAIGASLLRKFLDDGVKVYDLGAKVKDFKAKR</sequence>
<dbReference type="InterPro" id="IPR001763">
    <property type="entry name" value="Rhodanese-like_dom"/>
</dbReference>
<evidence type="ECO:0000259" key="1">
    <source>
        <dbReference type="PROSITE" id="PS50206"/>
    </source>
</evidence>
<dbReference type="GO" id="GO:0050313">
    <property type="term" value="F:sulfur dioxygenase activity"/>
    <property type="evidence" value="ECO:0007669"/>
    <property type="project" value="TreeGrafter"/>
</dbReference>
<dbReference type="SUPFAM" id="SSF52821">
    <property type="entry name" value="Rhodanese/Cell cycle control phosphatase"/>
    <property type="match status" value="2"/>
</dbReference>
<dbReference type="PANTHER" id="PTHR43084:SF1">
    <property type="entry name" value="PERSULFIDE DIOXYGENASE ETHE1, MITOCHONDRIAL"/>
    <property type="match status" value="1"/>
</dbReference>
<evidence type="ECO:0000313" key="3">
    <source>
        <dbReference type="Proteomes" id="UP000576209"/>
    </source>
</evidence>
<organism evidence="2 3">
    <name type="scientific">Neolewinella aquimaris</name>
    <dbReference type="NCBI Taxonomy" id="1835722"/>
    <lineage>
        <taxon>Bacteria</taxon>
        <taxon>Pseudomonadati</taxon>
        <taxon>Bacteroidota</taxon>
        <taxon>Saprospiria</taxon>
        <taxon>Saprospirales</taxon>
        <taxon>Lewinellaceae</taxon>
        <taxon>Neolewinella</taxon>
    </lineage>
</organism>
<accession>A0A840EDE8</accession>
<name>A0A840EDE8_9BACT</name>
<proteinExistence type="predicted"/>
<dbReference type="PROSITE" id="PS50206">
    <property type="entry name" value="RHODANESE_3"/>
    <property type="match status" value="2"/>
</dbReference>
<dbReference type="GO" id="GO:0016740">
    <property type="term" value="F:transferase activity"/>
    <property type="evidence" value="ECO:0007669"/>
    <property type="project" value="UniProtKB-KW"/>
</dbReference>
<dbReference type="PANTHER" id="PTHR43084">
    <property type="entry name" value="PERSULFIDE DIOXYGENASE ETHE1"/>
    <property type="match status" value="1"/>
</dbReference>